<reference evidence="1 2" key="1">
    <citation type="submission" date="2017-11" db="EMBL/GenBank/DDBJ databases">
        <title>Taxonomic description and genome sequences of Spirosoma HA7 sp. nov., isolated from pollen microhabitat of Corylus avellana.</title>
        <authorList>
            <person name="Ambika Manirajan B."/>
            <person name="Suarez C."/>
            <person name="Ratering S."/>
            <person name="Geissler-Plaum R."/>
            <person name="Cardinale M."/>
            <person name="Sylvia S."/>
        </authorList>
    </citation>
    <scope>NUCLEOTIDE SEQUENCE [LARGE SCALE GENOMIC DNA]</scope>
    <source>
        <strain evidence="1 2">HA7</strain>
    </source>
</reference>
<dbReference type="Proteomes" id="UP000232883">
    <property type="component" value="Chromosome"/>
</dbReference>
<dbReference type="KEGG" id="spir:CWM47_34985"/>
<dbReference type="EMBL" id="CP025096">
    <property type="protein sequence ID" value="AUD06601.1"/>
    <property type="molecule type" value="Genomic_DNA"/>
</dbReference>
<name>A0A2K8Z9S6_9BACT</name>
<evidence type="ECO:0000313" key="1">
    <source>
        <dbReference type="EMBL" id="AUD06601.1"/>
    </source>
</evidence>
<organism evidence="1 2">
    <name type="scientific">Spirosoma pollinicola</name>
    <dbReference type="NCBI Taxonomy" id="2057025"/>
    <lineage>
        <taxon>Bacteria</taxon>
        <taxon>Pseudomonadati</taxon>
        <taxon>Bacteroidota</taxon>
        <taxon>Cytophagia</taxon>
        <taxon>Cytophagales</taxon>
        <taxon>Cytophagaceae</taxon>
        <taxon>Spirosoma</taxon>
    </lineage>
</organism>
<keyword evidence="2" id="KW-1185">Reference proteome</keyword>
<sequence>MNSDCFHNKLIFVFDATKVIAYAVAYLVKTLFVLAKMPVVQLIACITPPEGYLNCRSNF</sequence>
<evidence type="ECO:0000313" key="2">
    <source>
        <dbReference type="Proteomes" id="UP000232883"/>
    </source>
</evidence>
<accession>A0A2K8Z9S6</accession>
<protein>
    <submittedName>
        <fullName evidence="1">Uncharacterized protein</fullName>
    </submittedName>
</protein>
<proteinExistence type="predicted"/>
<dbReference type="AlphaFoldDB" id="A0A2K8Z9S6"/>
<gene>
    <name evidence="1" type="ORF">CWM47_34985</name>
</gene>